<dbReference type="GO" id="GO:0070929">
    <property type="term" value="P:trans-translation"/>
    <property type="evidence" value="ECO:0007669"/>
    <property type="project" value="UniProtKB-UniRule"/>
</dbReference>
<keyword evidence="1 3" id="KW-0963">Cytoplasm</keyword>
<evidence type="ECO:0000256" key="2">
    <source>
        <dbReference type="ARBA" id="ARBA00022884"/>
    </source>
</evidence>
<evidence type="ECO:0000256" key="1">
    <source>
        <dbReference type="ARBA" id="ARBA00022490"/>
    </source>
</evidence>
<gene>
    <name evidence="3" type="primary">smpB</name>
    <name evidence="4" type="ORF">UW65_C0033G0006</name>
</gene>
<dbReference type="Gene3D" id="2.40.280.10">
    <property type="match status" value="1"/>
</dbReference>
<reference evidence="4 5" key="1">
    <citation type="journal article" date="2015" name="Nature">
        <title>rRNA introns, odd ribosomes, and small enigmatic genomes across a large radiation of phyla.</title>
        <authorList>
            <person name="Brown C.T."/>
            <person name="Hug L.A."/>
            <person name="Thomas B.C."/>
            <person name="Sharon I."/>
            <person name="Castelle C.J."/>
            <person name="Singh A."/>
            <person name="Wilkins M.J."/>
            <person name="Williams K.H."/>
            <person name="Banfield J.F."/>
        </authorList>
    </citation>
    <scope>NUCLEOTIDE SEQUENCE [LARGE SCALE GENOMIC DNA]</scope>
</reference>
<keyword evidence="2 3" id="KW-0694">RNA-binding</keyword>
<dbReference type="GO" id="GO:0070930">
    <property type="term" value="P:trans-translation-dependent protein tagging"/>
    <property type="evidence" value="ECO:0007669"/>
    <property type="project" value="TreeGrafter"/>
</dbReference>
<organism evidence="4 5">
    <name type="scientific">candidate division WWE3 bacterium GW2011_GWB1_44_4</name>
    <dbReference type="NCBI Taxonomy" id="1619116"/>
    <lineage>
        <taxon>Bacteria</taxon>
        <taxon>Katanobacteria</taxon>
    </lineage>
</organism>
<dbReference type="PROSITE" id="PS01317">
    <property type="entry name" value="SSRP"/>
    <property type="match status" value="1"/>
</dbReference>
<sequence length="148" mass="17116">MLLVKNRRARYDYEILDTYTAGVVLYGYEVKSVREGNVNFEGAFVQVIGGEAFAVNLQIGRYSHQSQQYNEKEARRTRKLLLNKKEVLRLAQSTSLKGHFAIPLALILQHNLVKLELGVARSKKKYQKKQVLVERQVERDLQRARKAL</sequence>
<dbReference type="Proteomes" id="UP000034783">
    <property type="component" value="Unassembled WGS sequence"/>
</dbReference>
<dbReference type="PATRIC" id="fig|1619116.3.peg.398"/>
<comment type="similarity">
    <text evidence="3">Belongs to the SmpB family.</text>
</comment>
<evidence type="ECO:0000256" key="3">
    <source>
        <dbReference type="HAMAP-Rule" id="MF_00023"/>
    </source>
</evidence>
<dbReference type="InterPro" id="IPR023620">
    <property type="entry name" value="SmpB"/>
</dbReference>
<dbReference type="HAMAP" id="MF_00023">
    <property type="entry name" value="SmpB"/>
    <property type="match status" value="1"/>
</dbReference>
<dbReference type="PANTHER" id="PTHR30308:SF2">
    <property type="entry name" value="SSRA-BINDING PROTEIN"/>
    <property type="match status" value="1"/>
</dbReference>
<accession>A0A0G1MAA1</accession>
<comment type="function">
    <text evidence="3">Required for rescue of stalled ribosomes mediated by trans-translation. Binds to transfer-messenger RNA (tmRNA), required for stable association of tmRNA with ribosomes. tmRNA and SmpB together mimic tRNA shape, replacing the anticodon stem-loop with SmpB. tmRNA is encoded by the ssrA gene; the 2 termini fold to resemble tRNA(Ala) and it encodes a 'tag peptide', a short internal open reading frame. During trans-translation Ala-aminoacylated tmRNA acts like a tRNA, entering the A-site of stalled ribosomes, displacing the stalled mRNA. The ribosome then switches to translate the ORF on the tmRNA; the nascent peptide is terminated with the 'tag peptide' encoded by the tmRNA and targeted for degradation. The ribosome is freed to recommence translation, which seems to be the essential function of trans-translation.</text>
</comment>
<comment type="caution">
    <text evidence="4">The sequence shown here is derived from an EMBL/GenBank/DDBJ whole genome shotgun (WGS) entry which is preliminary data.</text>
</comment>
<dbReference type="NCBIfam" id="NF003843">
    <property type="entry name" value="PRK05422.1"/>
    <property type="match status" value="1"/>
</dbReference>
<protein>
    <recommendedName>
        <fullName evidence="3">SsrA-binding protein</fullName>
    </recommendedName>
    <alternativeName>
        <fullName evidence="3">Small protein B</fullName>
    </alternativeName>
</protein>
<proteinExistence type="inferred from homology"/>
<dbReference type="GO" id="GO:0003723">
    <property type="term" value="F:RNA binding"/>
    <property type="evidence" value="ECO:0007669"/>
    <property type="project" value="UniProtKB-UniRule"/>
</dbReference>
<evidence type="ECO:0000313" key="5">
    <source>
        <dbReference type="Proteomes" id="UP000034783"/>
    </source>
</evidence>
<dbReference type="SUPFAM" id="SSF74982">
    <property type="entry name" value="Small protein B (SmpB)"/>
    <property type="match status" value="1"/>
</dbReference>
<evidence type="ECO:0000313" key="4">
    <source>
        <dbReference type="EMBL" id="KKT68854.1"/>
    </source>
</evidence>
<dbReference type="PANTHER" id="PTHR30308">
    <property type="entry name" value="TMRNA-BINDING COMPONENT OF TRANS-TRANSLATION TAGGING COMPLEX"/>
    <property type="match status" value="1"/>
</dbReference>
<dbReference type="NCBIfam" id="TIGR00086">
    <property type="entry name" value="smpB"/>
    <property type="match status" value="1"/>
</dbReference>
<dbReference type="Pfam" id="PF01668">
    <property type="entry name" value="SmpB"/>
    <property type="match status" value="1"/>
</dbReference>
<comment type="subcellular location">
    <subcellularLocation>
        <location evidence="3">Cytoplasm</location>
    </subcellularLocation>
    <text evidence="3">The tmRNA-SmpB complex associates with stalled 70S ribosomes.</text>
</comment>
<dbReference type="EMBL" id="LCJD01000033">
    <property type="protein sequence ID" value="KKT68854.1"/>
    <property type="molecule type" value="Genomic_DNA"/>
</dbReference>
<name>A0A0G1MAA1_UNCKA</name>
<dbReference type="InterPro" id="IPR000037">
    <property type="entry name" value="SsrA-bd_prot"/>
</dbReference>
<dbReference type="InterPro" id="IPR020081">
    <property type="entry name" value="SsrA-bd_prot_CS"/>
</dbReference>
<dbReference type="AlphaFoldDB" id="A0A0G1MAA1"/>
<dbReference type="GO" id="GO:0005829">
    <property type="term" value="C:cytosol"/>
    <property type="evidence" value="ECO:0007669"/>
    <property type="project" value="TreeGrafter"/>
</dbReference>